<evidence type="ECO:0000256" key="3">
    <source>
        <dbReference type="ARBA" id="ARBA00022490"/>
    </source>
</evidence>
<dbReference type="InterPro" id="IPR051552">
    <property type="entry name" value="HptR"/>
</dbReference>
<dbReference type="GO" id="GO:0003700">
    <property type="term" value="F:DNA-binding transcription factor activity"/>
    <property type="evidence" value="ECO:0007669"/>
    <property type="project" value="InterPro"/>
</dbReference>
<dbReference type="OrthoDB" id="9794370at2"/>
<proteinExistence type="predicted"/>
<feature type="domain" description="Response regulatory" evidence="12">
    <location>
        <begin position="6"/>
        <end position="123"/>
    </location>
</feature>
<evidence type="ECO:0000256" key="10">
    <source>
        <dbReference type="PROSITE-ProRule" id="PRU00169"/>
    </source>
</evidence>
<keyword evidence="7" id="KW-0238">DNA-binding</keyword>
<comment type="subcellular location">
    <subcellularLocation>
        <location evidence="1">Cytoplasm</location>
    </subcellularLocation>
</comment>
<keyword evidence="3" id="KW-0963">Cytoplasm</keyword>
<evidence type="ECO:0000259" key="11">
    <source>
        <dbReference type="PROSITE" id="PS01124"/>
    </source>
</evidence>
<dbReference type="Pfam" id="PF00072">
    <property type="entry name" value="Response_reg"/>
    <property type="match status" value="1"/>
</dbReference>
<dbReference type="GO" id="GO:0000160">
    <property type="term" value="P:phosphorelay signal transduction system"/>
    <property type="evidence" value="ECO:0007669"/>
    <property type="project" value="UniProtKB-KW"/>
</dbReference>
<dbReference type="PANTHER" id="PTHR42713">
    <property type="entry name" value="HISTIDINE KINASE-RELATED"/>
    <property type="match status" value="1"/>
</dbReference>
<evidence type="ECO:0000256" key="6">
    <source>
        <dbReference type="ARBA" id="ARBA00023015"/>
    </source>
</evidence>
<accession>A0A1M6UAZ7</accession>
<dbReference type="InterPro" id="IPR018060">
    <property type="entry name" value="HTH_AraC"/>
</dbReference>
<dbReference type="RefSeq" id="WP_072851619.1">
    <property type="nucleotide sequence ID" value="NZ_FRAH01000038.1"/>
</dbReference>
<comment type="function">
    <text evidence="9">May play the central regulatory role in sporulation. It may be an element of the effector pathway responsible for the activation of sporulation genes in response to nutritional stress. Spo0A may act in concert with spo0H (a sigma factor) to control the expression of some genes that are critical to the sporulation process.</text>
</comment>
<dbReference type="InterPro" id="IPR041522">
    <property type="entry name" value="CdaR_GGDEF"/>
</dbReference>
<dbReference type="Pfam" id="PF12833">
    <property type="entry name" value="HTH_18"/>
    <property type="match status" value="1"/>
</dbReference>
<keyword evidence="4 10" id="KW-0597">Phosphoprotein</keyword>
<keyword evidence="6" id="KW-0805">Transcription regulation</keyword>
<evidence type="ECO:0000259" key="12">
    <source>
        <dbReference type="PROSITE" id="PS50110"/>
    </source>
</evidence>
<reference evidence="13 14" key="1">
    <citation type="submission" date="2016-11" db="EMBL/GenBank/DDBJ databases">
        <authorList>
            <person name="Jaros S."/>
            <person name="Januszkiewicz K."/>
            <person name="Wedrychowicz H."/>
        </authorList>
    </citation>
    <scope>NUCLEOTIDE SEQUENCE [LARGE SCALE GENOMIC DNA]</scope>
    <source>
        <strain evidence="13 14">DSM 14214</strain>
    </source>
</reference>
<dbReference type="PROSITE" id="PS50110">
    <property type="entry name" value="RESPONSE_REGULATORY"/>
    <property type="match status" value="1"/>
</dbReference>
<dbReference type="CDD" id="cd17536">
    <property type="entry name" value="REC_YesN-like"/>
    <property type="match status" value="1"/>
</dbReference>
<dbReference type="PRINTS" id="PR00032">
    <property type="entry name" value="HTHARAC"/>
</dbReference>
<evidence type="ECO:0000256" key="5">
    <source>
        <dbReference type="ARBA" id="ARBA00023012"/>
    </source>
</evidence>
<evidence type="ECO:0000256" key="2">
    <source>
        <dbReference type="ARBA" id="ARBA00018672"/>
    </source>
</evidence>
<evidence type="ECO:0000256" key="7">
    <source>
        <dbReference type="ARBA" id="ARBA00023125"/>
    </source>
</evidence>
<keyword evidence="8" id="KW-0804">Transcription</keyword>
<name>A0A1M6UAZ7_9FIRM</name>
<evidence type="ECO:0000256" key="9">
    <source>
        <dbReference type="ARBA" id="ARBA00024867"/>
    </source>
</evidence>
<dbReference type="Pfam" id="PF17853">
    <property type="entry name" value="GGDEF_2"/>
    <property type="match status" value="1"/>
</dbReference>
<dbReference type="InterPro" id="IPR009057">
    <property type="entry name" value="Homeodomain-like_sf"/>
</dbReference>
<dbReference type="InterPro" id="IPR011006">
    <property type="entry name" value="CheY-like_superfamily"/>
</dbReference>
<dbReference type="PROSITE" id="PS01124">
    <property type="entry name" value="HTH_ARAC_FAMILY_2"/>
    <property type="match status" value="1"/>
</dbReference>
<feature type="modified residue" description="4-aspartylphosphate" evidence="10">
    <location>
        <position position="58"/>
    </location>
</feature>
<evidence type="ECO:0000313" key="14">
    <source>
        <dbReference type="Proteomes" id="UP000183975"/>
    </source>
</evidence>
<dbReference type="SMART" id="SM00342">
    <property type="entry name" value="HTH_ARAC"/>
    <property type="match status" value="1"/>
</dbReference>
<keyword evidence="5" id="KW-0902">Two-component regulatory system</keyword>
<dbReference type="GO" id="GO:0005737">
    <property type="term" value="C:cytoplasm"/>
    <property type="evidence" value="ECO:0007669"/>
    <property type="project" value="UniProtKB-SubCell"/>
</dbReference>
<dbReference type="InterPro" id="IPR020449">
    <property type="entry name" value="Tscrpt_reg_AraC-type_HTH"/>
</dbReference>
<keyword evidence="14" id="KW-1185">Reference proteome</keyword>
<protein>
    <recommendedName>
        <fullName evidence="2">Stage 0 sporulation protein A homolog</fullName>
    </recommendedName>
</protein>
<dbReference type="AlphaFoldDB" id="A0A1M6UAZ7"/>
<evidence type="ECO:0000256" key="8">
    <source>
        <dbReference type="ARBA" id="ARBA00023163"/>
    </source>
</evidence>
<evidence type="ECO:0000256" key="1">
    <source>
        <dbReference type="ARBA" id="ARBA00004496"/>
    </source>
</evidence>
<dbReference type="PANTHER" id="PTHR42713:SF3">
    <property type="entry name" value="TRANSCRIPTIONAL REGULATORY PROTEIN HPTR"/>
    <property type="match status" value="1"/>
</dbReference>
<gene>
    <name evidence="13" type="ORF">SAMN02745138_02122</name>
</gene>
<dbReference type="Gene3D" id="1.10.10.60">
    <property type="entry name" value="Homeodomain-like"/>
    <property type="match status" value="2"/>
</dbReference>
<dbReference type="Gene3D" id="3.40.50.2300">
    <property type="match status" value="1"/>
</dbReference>
<dbReference type="Proteomes" id="UP000183975">
    <property type="component" value="Unassembled WGS sequence"/>
</dbReference>
<dbReference type="EMBL" id="FRAH01000038">
    <property type="protein sequence ID" value="SHK66412.1"/>
    <property type="molecule type" value="Genomic_DNA"/>
</dbReference>
<organism evidence="13 14">
    <name type="scientific">Anaerotignum lactatifermentans DSM 14214</name>
    <dbReference type="NCBI Taxonomy" id="1121323"/>
    <lineage>
        <taxon>Bacteria</taxon>
        <taxon>Bacillati</taxon>
        <taxon>Bacillota</taxon>
        <taxon>Clostridia</taxon>
        <taxon>Lachnospirales</taxon>
        <taxon>Anaerotignaceae</taxon>
        <taxon>Anaerotignum</taxon>
    </lineage>
</organism>
<evidence type="ECO:0000313" key="13">
    <source>
        <dbReference type="EMBL" id="SHK66412.1"/>
    </source>
</evidence>
<dbReference type="SMART" id="SM00448">
    <property type="entry name" value="REC"/>
    <property type="match status" value="1"/>
</dbReference>
<feature type="domain" description="HTH araC/xylS-type" evidence="11">
    <location>
        <begin position="431"/>
        <end position="530"/>
    </location>
</feature>
<dbReference type="InterPro" id="IPR001789">
    <property type="entry name" value="Sig_transdc_resp-reg_receiver"/>
</dbReference>
<sequence>MNEPYKILLVDDEAEVRTSIIRKIDWSAVGFQVVGDAENGVDALEKIEQLEPDVVLTDIRMPYMDGLEMAERLREIHPSIKVVLFSGFDDFEYAQKAIKLNIIEYILKPVNAEEMMEILLRIKGTLDEEIQRLRDLTNLQESFRKNLPILREKFLSNLVKGNVGKEDIPVLMEEYGLSLLEGNRWVAAKVMAQEMDNAAWNSWNLLAVSVQRLLEDRFKGFGNYSCFQRPSGICVIAAMESEKDLMQLTTFFRELCKEVKKILNCTLIVGIGRVVENIEDISHSYAEAREAVAYSRTAGEVVFISDVEPQKDTLLHLDEKDEKELSYVLKFGDEEMIQSCVESISGRMRQTKAIQSSFQAYIIDILSVILRVVQKNGLEENIVFGKYSDYNGVLTGIRDSADMQDWLCEVCFAISGKLYRERVGTTQTLIEKAKKYIGENYANSALSLEMVCSYLHISTAYFSTIFKKEVGESYISYLTGIRMEKAAALLKETDEKTYQIAAKVGYDEPNYFGYVFKKKFGVSPNKFRGK</sequence>
<dbReference type="SUPFAM" id="SSF46689">
    <property type="entry name" value="Homeodomain-like"/>
    <property type="match status" value="2"/>
</dbReference>
<dbReference type="SUPFAM" id="SSF52172">
    <property type="entry name" value="CheY-like"/>
    <property type="match status" value="1"/>
</dbReference>
<evidence type="ECO:0000256" key="4">
    <source>
        <dbReference type="ARBA" id="ARBA00022553"/>
    </source>
</evidence>
<dbReference type="GO" id="GO:0043565">
    <property type="term" value="F:sequence-specific DNA binding"/>
    <property type="evidence" value="ECO:0007669"/>
    <property type="project" value="InterPro"/>
</dbReference>